<dbReference type="EMBL" id="JARGDH010000001">
    <property type="protein sequence ID" value="KAL0279327.1"/>
    <property type="molecule type" value="Genomic_DNA"/>
</dbReference>
<keyword evidence="3 6" id="KW-0103">Bromodomain</keyword>
<feature type="region of interest" description="Disordered" evidence="7">
    <location>
        <begin position="1"/>
        <end position="181"/>
    </location>
</feature>
<evidence type="ECO:0000256" key="1">
    <source>
        <dbReference type="ARBA" id="ARBA00004123"/>
    </source>
</evidence>
<name>A0AAW2IAD2_9NEOP</name>
<accession>A0AAW2IAD2</accession>
<dbReference type="Pfam" id="PF00439">
    <property type="entry name" value="Bromodomain"/>
    <property type="match status" value="1"/>
</dbReference>
<evidence type="ECO:0000256" key="6">
    <source>
        <dbReference type="PROSITE-ProRule" id="PRU00035"/>
    </source>
</evidence>
<dbReference type="PRINTS" id="PR00503">
    <property type="entry name" value="BROMODOMAIN"/>
</dbReference>
<dbReference type="GO" id="GO:0005634">
    <property type="term" value="C:nucleus"/>
    <property type="evidence" value="ECO:0007669"/>
    <property type="project" value="UniProtKB-SubCell"/>
</dbReference>
<dbReference type="InterPro" id="IPR051831">
    <property type="entry name" value="Bromodomain_contain_prot"/>
</dbReference>
<comment type="caution">
    <text evidence="9">The sequence shown here is derived from an EMBL/GenBank/DDBJ whole genome shotgun (WGS) entry which is preliminary data.</text>
</comment>
<keyword evidence="4" id="KW-0804">Transcription</keyword>
<evidence type="ECO:0000256" key="2">
    <source>
        <dbReference type="ARBA" id="ARBA00023015"/>
    </source>
</evidence>
<gene>
    <name evidence="9" type="ORF">PYX00_000917</name>
</gene>
<dbReference type="GO" id="GO:0006357">
    <property type="term" value="P:regulation of transcription by RNA polymerase II"/>
    <property type="evidence" value="ECO:0007669"/>
    <property type="project" value="TreeGrafter"/>
</dbReference>
<evidence type="ECO:0000256" key="3">
    <source>
        <dbReference type="ARBA" id="ARBA00023117"/>
    </source>
</evidence>
<evidence type="ECO:0000313" key="9">
    <source>
        <dbReference type="EMBL" id="KAL0279327.1"/>
    </source>
</evidence>
<keyword evidence="2" id="KW-0805">Transcription regulation</keyword>
<dbReference type="AlphaFoldDB" id="A0AAW2IAD2"/>
<dbReference type="PANTHER" id="PTHR22881">
    <property type="entry name" value="BROMODOMAIN CONTAINING PROTEIN"/>
    <property type="match status" value="1"/>
</dbReference>
<evidence type="ECO:0000256" key="7">
    <source>
        <dbReference type="SAM" id="MobiDB-lite"/>
    </source>
</evidence>
<dbReference type="InterPro" id="IPR036427">
    <property type="entry name" value="Bromodomain-like_sf"/>
</dbReference>
<dbReference type="Gene3D" id="1.20.920.10">
    <property type="entry name" value="Bromodomain-like"/>
    <property type="match status" value="1"/>
</dbReference>
<feature type="compositionally biased region" description="Basic residues" evidence="7">
    <location>
        <begin position="1"/>
        <end position="11"/>
    </location>
</feature>
<protein>
    <recommendedName>
        <fullName evidence="8">Bromo domain-containing protein</fullName>
    </recommendedName>
</protein>
<feature type="compositionally biased region" description="Polar residues" evidence="7">
    <location>
        <begin position="38"/>
        <end position="65"/>
    </location>
</feature>
<evidence type="ECO:0000256" key="4">
    <source>
        <dbReference type="ARBA" id="ARBA00023163"/>
    </source>
</evidence>
<reference evidence="9" key="1">
    <citation type="journal article" date="2024" name="Gigascience">
        <title>Chromosome-level genome of the poultry shaft louse Menopon gallinae provides insight into the host-switching and adaptive evolution of parasitic lice.</title>
        <authorList>
            <person name="Xu Y."/>
            <person name="Ma L."/>
            <person name="Liu S."/>
            <person name="Liang Y."/>
            <person name="Liu Q."/>
            <person name="He Z."/>
            <person name="Tian L."/>
            <person name="Duan Y."/>
            <person name="Cai W."/>
            <person name="Li H."/>
            <person name="Song F."/>
        </authorList>
    </citation>
    <scope>NUCLEOTIDE SEQUENCE</scope>
    <source>
        <strain evidence="9">Cailab_2023a</strain>
    </source>
</reference>
<dbReference type="PANTHER" id="PTHR22881:SF27">
    <property type="entry name" value="BROMODOMAIN CONTAINING 7_9"/>
    <property type="match status" value="1"/>
</dbReference>
<dbReference type="PROSITE" id="PS50014">
    <property type="entry name" value="BROMODOMAIN_2"/>
    <property type="match status" value="1"/>
</dbReference>
<sequence>MGLKKHKKHKSEKGDRIEDLGSGDKPPALKLILKVGGNLSTPEHSNDSIPSTYGTPQGSMHSLPQTEEESLSLASIPSGSHGDRHKKLKKKKKKKEREKNKEKHEKKHKHKHKEKRKRTHDDSAHEDASAGDESMSESHKKPHLETSPATVQTAKPVPEHTTPKVSSPRAPMSPRTEAREQRACVVRQKMEHTPLSKLLDYLLKLLEKKDPQQFFAWPVTDSFAPGYSNVITQPMDFSTIKQKIDDHVYINLQQFVDDFRLMCNNAMTYNHQDTIYYKAAKKLLHYGTKLLSPEKLRPLRSVLPFMAEITPEQVGFDFGPEEESEQDIAEEEIENEQTLDKIKIKDPKEMPKSKFEAIPDDLSPGQILKQVQGAAKDVARKLALRPATGNMGFLRQKKDGTTSLNIIVPNDGVIPGTNERPVLLGTLIGKLQHGTGQLQGFKEDRRNFVKAVKPLYYGAFGSYAPSYDSTFANLTKEESDLVYQTYGDETSVQYAESILDFAKDCDYALTMVDNLLDLMTGGDHRRTKRHIEDRRRLREEEERIRQLMEPAAPPPPCENVDFESLKTLSELGIDTSFLDALEKDSKKREEKLLAEEAVQNRLDDTSNLIQKLQRVQNDRLSQPPPPHLAHIPGPTEVEIDLADRVTDNLAEMSKRLPPEAIAPVPSIRKALGVAAIVQEPPVADLESELREFLESQPALSVDQSPLHDDKTIEEILSES</sequence>
<comment type="subcellular location">
    <subcellularLocation>
        <location evidence="1">Nucleus</location>
    </subcellularLocation>
</comment>
<organism evidence="9">
    <name type="scientific">Menopon gallinae</name>
    <name type="common">poultry shaft louse</name>
    <dbReference type="NCBI Taxonomy" id="328185"/>
    <lineage>
        <taxon>Eukaryota</taxon>
        <taxon>Metazoa</taxon>
        <taxon>Ecdysozoa</taxon>
        <taxon>Arthropoda</taxon>
        <taxon>Hexapoda</taxon>
        <taxon>Insecta</taxon>
        <taxon>Pterygota</taxon>
        <taxon>Neoptera</taxon>
        <taxon>Paraneoptera</taxon>
        <taxon>Psocodea</taxon>
        <taxon>Troctomorpha</taxon>
        <taxon>Phthiraptera</taxon>
        <taxon>Amblycera</taxon>
        <taxon>Menoponidae</taxon>
        <taxon>Menopon</taxon>
    </lineage>
</organism>
<keyword evidence="5" id="KW-0539">Nucleus</keyword>
<feature type="domain" description="Bromo" evidence="8">
    <location>
        <begin position="207"/>
        <end position="277"/>
    </location>
</feature>
<dbReference type="InterPro" id="IPR001487">
    <property type="entry name" value="Bromodomain"/>
</dbReference>
<feature type="region of interest" description="Disordered" evidence="7">
    <location>
        <begin position="696"/>
        <end position="719"/>
    </location>
</feature>
<evidence type="ECO:0000259" key="8">
    <source>
        <dbReference type="PROSITE" id="PS50014"/>
    </source>
</evidence>
<feature type="compositionally biased region" description="Basic residues" evidence="7">
    <location>
        <begin position="104"/>
        <end position="118"/>
    </location>
</feature>
<feature type="compositionally biased region" description="Basic residues" evidence="7">
    <location>
        <begin position="83"/>
        <end position="96"/>
    </location>
</feature>
<evidence type="ECO:0000256" key="5">
    <source>
        <dbReference type="ARBA" id="ARBA00023242"/>
    </source>
</evidence>
<feature type="compositionally biased region" description="Basic and acidic residues" evidence="7">
    <location>
        <begin position="119"/>
        <end position="128"/>
    </location>
</feature>
<dbReference type="SMART" id="SM00297">
    <property type="entry name" value="BROMO"/>
    <property type="match status" value="1"/>
</dbReference>
<proteinExistence type="predicted"/>
<dbReference type="SUPFAM" id="SSF47370">
    <property type="entry name" value="Bromodomain"/>
    <property type="match status" value="1"/>
</dbReference>
<dbReference type="Pfam" id="PF12024">
    <property type="entry name" value="DUF3512"/>
    <property type="match status" value="1"/>
</dbReference>
<dbReference type="InterPro" id="IPR021900">
    <property type="entry name" value="DUF3512"/>
</dbReference>